<feature type="domain" description="Enoyl reductase (ER)" evidence="3">
    <location>
        <begin position="10"/>
        <end position="322"/>
    </location>
</feature>
<dbReference type="InterPro" id="IPR014189">
    <property type="entry name" value="Quinone_OxRdtase_PIG3"/>
</dbReference>
<gene>
    <name evidence="4" type="ORF">ACFODX_17200</name>
</gene>
<protein>
    <submittedName>
        <fullName evidence="4">NAD(P)H-quinone oxidoreductase</fullName>
    </submittedName>
</protein>
<evidence type="ECO:0000256" key="2">
    <source>
        <dbReference type="ARBA" id="ARBA00023002"/>
    </source>
</evidence>
<dbReference type="PANTHER" id="PTHR48106">
    <property type="entry name" value="QUINONE OXIDOREDUCTASE PIG3-RELATED"/>
    <property type="match status" value="1"/>
</dbReference>
<dbReference type="Gene3D" id="3.40.50.720">
    <property type="entry name" value="NAD(P)-binding Rossmann-like Domain"/>
    <property type="match status" value="1"/>
</dbReference>
<dbReference type="InterPro" id="IPR013149">
    <property type="entry name" value="ADH-like_C"/>
</dbReference>
<dbReference type="InterPro" id="IPR013154">
    <property type="entry name" value="ADH-like_N"/>
</dbReference>
<dbReference type="Gene3D" id="3.90.180.10">
    <property type="entry name" value="Medium-chain alcohol dehydrogenases, catalytic domain"/>
    <property type="match status" value="1"/>
</dbReference>
<dbReference type="Pfam" id="PF08240">
    <property type="entry name" value="ADH_N"/>
    <property type="match status" value="1"/>
</dbReference>
<accession>A0ABV7FJC9</accession>
<evidence type="ECO:0000256" key="1">
    <source>
        <dbReference type="ARBA" id="ARBA00022857"/>
    </source>
</evidence>
<evidence type="ECO:0000259" key="3">
    <source>
        <dbReference type="SMART" id="SM00829"/>
    </source>
</evidence>
<dbReference type="PANTHER" id="PTHR48106:SF8">
    <property type="entry name" value="OS02G0805600 PROTEIN"/>
    <property type="match status" value="1"/>
</dbReference>
<dbReference type="SUPFAM" id="SSF50129">
    <property type="entry name" value="GroES-like"/>
    <property type="match status" value="1"/>
</dbReference>
<reference evidence="5" key="1">
    <citation type="journal article" date="2019" name="Int. J. Syst. Evol. Microbiol.">
        <title>The Global Catalogue of Microorganisms (GCM) 10K type strain sequencing project: providing services to taxonomists for standard genome sequencing and annotation.</title>
        <authorList>
            <consortium name="The Broad Institute Genomics Platform"/>
            <consortium name="The Broad Institute Genome Sequencing Center for Infectious Disease"/>
            <person name="Wu L."/>
            <person name="Ma J."/>
        </authorList>
    </citation>
    <scope>NUCLEOTIDE SEQUENCE [LARGE SCALE GENOMIC DNA]</scope>
    <source>
        <strain evidence="5">KCTC 52237</strain>
    </source>
</reference>
<dbReference type="InterPro" id="IPR011032">
    <property type="entry name" value="GroES-like_sf"/>
</dbReference>
<dbReference type="RefSeq" id="WP_378121525.1">
    <property type="nucleotide sequence ID" value="NZ_JBHRTF010000016.1"/>
</dbReference>
<proteinExistence type="predicted"/>
<sequence>MRYVHATAAGDADVLHLKEMPIPVPAADQVLIKVCAAGVNRPDILQRQGLYPPPDDASPLLGLEVAGEIAACGKSVFNWQVGDKVCALVNGGGYAEYSLAPAAQCLPVPTDFSFVQAAALPETFFTVWHNLFQRAQLQPGETLLVHGGASGIGVAAIQIAKALGASVIATAGTSEKCSAIKHCGAEAINYRTQDFVAEVKKITQGKGAQVILDMVGGDYIQRNFSAASKDGRIVNIAFLNGSKVIVDFMPLMLKRLTLTGSTLRAQSSSAKAVIASELMEKIWPLLNSKIITPIIDSVFPLHEVAAAHRHMESNQHVGKIILDLNHE</sequence>
<dbReference type="SMART" id="SM00829">
    <property type="entry name" value="PKS_ER"/>
    <property type="match status" value="1"/>
</dbReference>
<dbReference type="SUPFAM" id="SSF51735">
    <property type="entry name" value="NAD(P)-binding Rossmann-fold domains"/>
    <property type="match status" value="1"/>
</dbReference>
<organism evidence="4 5">
    <name type="scientific">Cellvibrio fontiphilus</name>
    <dbReference type="NCBI Taxonomy" id="1815559"/>
    <lineage>
        <taxon>Bacteria</taxon>
        <taxon>Pseudomonadati</taxon>
        <taxon>Pseudomonadota</taxon>
        <taxon>Gammaproteobacteria</taxon>
        <taxon>Cellvibrionales</taxon>
        <taxon>Cellvibrionaceae</taxon>
        <taxon>Cellvibrio</taxon>
    </lineage>
</organism>
<dbReference type="EMBL" id="JBHRTF010000016">
    <property type="protein sequence ID" value="MFC3117310.1"/>
    <property type="molecule type" value="Genomic_DNA"/>
</dbReference>
<keyword evidence="2" id="KW-0560">Oxidoreductase</keyword>
<dbReference type="CDD" id="cd05276">
    <property type="entry name" value="p53_inducible_oxidoreductase"/>
    <property type="match status" value="1"/>
</dbReference>
<evidence type="ECO:0000313" key="5">
    <source>
        <dbReference type="Proteomes" id="UP001595555"/>
    </source>
</evidence>
<evidence type="ECO:0000313" key="4">
    <source>
        <dbReference type="EMBL" id="MFC3117310.1"/>
    </source>
</evidence>
<dbReference type="Pfam" id="PF00107">
    <property type="entry name" value="ADH_zinc_N"/>
    <property type="match status" value="1"/>
</dbReference>
<dbReference type="InterPro" id="IPR020843">
    <property type="entry name" value="ER"/>
</dbReference>
<dbReference type="InterPro" id="IPR036291">
    <property type="entry name" value="NAD(P)-bd_dom_sf"/>
</dbReference>
<dbReference type="NCBIfam" id="TIGR02824">
    <property type="entry name" value="quinone_pig3"/>
    <property type="match status" value="1"/>
</dbReference>
<keyword evidence="5" id="KW-1185">Reference proteome</keyword>
<dbReference type="Proteomes" id="UP001595555">
    <property type="component" value="Unassembled WGS sequence"/>
</dbReference>
<name>A0ABV7FJC9_9GAMM</name>
<comment type="caution">
    <text evidence="4">The sequence shown here is derived from an EMBL/GenBank/DDBJ whole genome shotgun (WGS) entry which is preliminary data.</text>
</comment>
<keyword evidence="1" id="KW-0521">NADP</keyword>